<dbReference type="Pfam" id="PF00126">
    <property type="entry name" value="HTH_1"/>
    <property type="match status" value="1"/>
</dbReference>
<evidence type="ECO:0000256" key="2">
    <source>
        <dbReference type="ARBA" id="ARBA00023015"/>
    </source>
</evidence>
<comment type="similarity">
    <text evidence="1">Belongs to the LysR transcriptional regulatory family.</text>
</comment>
<dbReference type="InterPro" id="IPR005119">
    <property type="entry name" value="LysR_subst-bd"/>
</dbReference>
<protein>
    <submittedName>
        <fullName evidence="6">LysR family transcriptional regulator</fullName>
    </submittedName>
</protein>
<keyword evidence="2" id="KW-0805">Transcription regulation</keyword>
<dbReference type="PRINTS" id="PR00039">
    <property type="entry name" value="HTHLYSR"/>
</dbReference>
<feature type="domain" description="HTH lysR-type" evidence="5">
    <location>
        <begin position="1"/>
        <end position="58"/>
    </location>
</feature>
<dbReference type="InterPro" id="IPR036390">
    <property type="entry name" value="WH_DNA-bd_sf"/>
</dbReference>
<dbReference type="Proteomes" id="UP001198182">
    <property type="component" value="Unassembled WGS sequence"/>
</dbReference>
<dbReference type="RefSeq" id="WP_308454500.1">
    <property type="nucleotide sequence ID" value="NZ_JAJEQR010000047.1"/>
</dbReference>
<reference evidence="6" key="1">
    <citation type="submission" date="2021-10" db="EMBL/GenBank/DDBJ databases">
        <title>Anaerobic single-cell dispensing facilitates the cultivation of human gut bacteria.</title>
        <authorList>
            <person name="Afrizal A."/>
        </authorList>
    </citation>
    <scope>NUCLEOTIDE SEQUENCE</scope>
    <source>
        <strain evidence="6">CLA-AA-H215</strain>
    </source>
</reference>
<dbReference type="PANTHER" id="PTHR30419:SF8">
    <property type="entry name" value="NITROGEN ASSIMILATION TRANSCRIPTIONAL ACTIVATOR-RELATED"/>
    <property type="match status" value="1"/>
</dbReference>
<dbReference type="InterPro" id="IPR036388">
    <property type="entry name" value="WH-like_DNA-bd_sf"/>
</dbReference>
<keyword evidence="3" id="KW-0238">DNA-binding</keyword>
<dbReference type="Gene3D" id="1.10.10.10">
    <property type="entry name" value="Winged helix-like DNA-binding domain superfamily/Winged helix DNA-binding domain"/>
    <property type="match status" value="1"/>
</dbReference>
<dbReference type="SUPFAM" id="SSF53850">
    <property type="entry name" value="Periplasmic binding protein-like II"/>
    <property type="match status" value="1"/>
</dbReference>
<gene>
    <name evidence="6" type="ORF">LKD81_13575</name>
</gene>
<dbReference type="SUPFAM" id="SSF46785">
    <property type="entry name" value="Winged helix' DNA-binding domain"/>
    <property type="match status" value="1"/>
</dbReference>
<comment type="caution">
    <text evidence="6">The sequence shown here is derived from an EMBL/GenBank/DDBJ whole genome shotgun (WGS) entry which is preliminary data.</text>
</comment>
<keyword evidence="4" id="KW-0804">Transcription</keyword>
<sequence length="303" mass="34634">MTINQMFYFSSVCTFRSITRSSKALSISQPALSGSLADLEAEVGFKLLNRTSTGVYPTAEGARFLVHVDSVLARYNLLQKDLPAIAESQRTIKVGFRPYASESEMLRLCKEFKAVDGECRFFYNEIMNKSPYLFLDEGQIDFLATTARLLPEDWKEKYEFCVLAEIEPVRLTCHKDNPLAAKEKVGVEDLDGVPIVFWERHSEVLDRLREIMDEQGLTLNHVATMPQMSGMVNMICNDMAVGMLDGDFVDHIDVLHHCPLKDNLSSVFLSDGKIKIYLVWKKISEKYENMKKFARFARKREDT</sequence>
<accession>A0AAE3JFC3</accession>
<evidence type="ECO:0000313" key="7">
    <source>
        <dbReference type="Proteomes" id="UP001198182"/>
    </source>
</evidence>
<dbReference type="InterPro" id="IPR000847">
    <property type="entry name" value="LysR_HTH_N"/>
</dbReference>
<keyword evidence="7" id="KW-1185">Reference proteome</keyword>
<evidence type="ECO:0000256" key="4">
    <source>
        <dbReference type="ARBA" id="ARBA00023163"/>
    </source>
</evidence>
<dbReference type="AlphaFoldDB" id="A0AAE3JFC3"/>
<dbReference type="GO" id="GO:0003700">
    <property type="term" value="F:DNA-binding transcription factor activity"/>
    <property type="evidence" value="ECO:0007669"/>
    <property type="project" value="InterPro"/>
</dbReference>
<dbReference type="PROSITE" id="PS50931">
    <property type="entry name" value="HTH_LYSR"/>
    <property type="match status" value="1"/>
</dbReference>
<evidence type="ECO:0000313" key="6">
    <source>
        <dbReference type="EMBL" id="MCC2232014.1"/>
    </source>
</evidence>
<dbReference type="GO" id="GO:0003677">
    <property type="term" value="F:DNA binding"/>
    <property type="evidence" value="ECO:0007669"/>
    <property type="project" value="UniProtKB-KW"/>
</dbReference>
<dbReference type="CDD" id="cd05466">
    <property type="entry name" value="PBP2_LTTR_substrate"/>
    <property type="match status" value="1"/>
</dbReference>
<evidence type="ECO:0000256" key="3">
    <source>
        <dbReference type="ARBA" id="ARBA00023125"/>
    </source>
</evidence>
<name>A0AAE3JFC3_9FIRM</name>
<organism evidence="6 7">
    <name type="scientific">Hominifimenecus microfluidus</name>
    <dbReference type="NCBI Taxonomy" id="2885348"/>
    <lineage>
        <taxon>Bacteria</taxon>
        <taxon>Bacillati</taxon>
        <taxon>Bacillota</taxon>
        <taxon>Clostridia</taxon>
        <taxon>Lachnospirales</taxon>
        <taxon>Lachnospiraceae</taxon>
        <taxon>Hominifimenecus</taxon>
    </lineage>
</organism>
<evidence type="ECO:0000256" key="1">
    <source>
        <dbReference type="ARBA" id="ARBA00009437"/>
    </source>
</evidence>
<dbReference type="Pfam" id="PF03466">
    <property type="entry name" value="LysR_substrate"/>
    <property type="match status" value="1"/>
</dbReference>
<dbReference type="GO" id="GO:0005829">
    <property type="term" value="C:cytosol"/>
    <property type="evidence" value="ECO:0007669"/>
    <property type="project" value="TreeGrafter"/>
</dbReference>
<dbReference type="InterPro" id="IPR050950">
    <property type="entry name" value="HTH-type_LysR_regulators"/>
</dbReference>
<proteinExistence type="inferred from homology"/>
<evidence type="ECO:0000259" key="5">
    <source>
        <dbReference type="PROSITE" id="PS50931"/>
    </source>
</evidence>
<dbReference type="PANTHER" id="PTHR30419">
    <property type="entry name" value="HTH-TYPE TRANSCRIPTIONAL REGULATOR YBHD"/>
    <property type="match status" value="1"/>
</dbReference>
<dbReference type="Gene3D" id="3.40.190.290">
    <property type="match status" value="1"/>
</dbReference>
<dbReference type="EMBL" id="JAJEQR010000047">
    <property type="protein sequence ID" value="MCC2232014.1"/>
    <property type="molecule type" value="Genomic_DNA"/>
</dbReference>